<reference evidence="9" key="1">
    <citation type="journal article" date="2020" name="mSystems">
        <title>Genome- and Community-Level Interaction Insights into Carbon Utilization and Element Cycling Functions of Hydrothermarchaeota in Hydrothermal Sediment.</title>
        <authorList>
            <person name="Zhou Z."/>
            <person name="Liu Y."/>
            <person name="Xu W."/>
            <person name="Pan J."/>
            <person name="Luo Z.H."/>
            <person name="Li M."/>
        </authorList>
    </citation>
    <scope>NUCLEOTIDE SEQUENCE [LARGE SCALE GENOMIC DNA]</scope>
    <source>
        <strain evidence="9">SpSt-70</strain>
    </source>
</reference>
<dbReference type="SMR" id="A0A7C2CME4"/>
<keyword evidence="3 4" id="KW-0413">Isomerase</keyword>
<comment type="caution">
    <text evidence="4">Lacks conserved residue(s) required for the propagation of feature annotation.</text>
</comment>
<feature type="domain" description="Pseudouridine synthase I TruA alpha/beta" evidence="8">
    <location>
        <begin position="9"/>
        <end position="106"/>
    </location>
</feature>
<evidence type="ECO:0000256" key="7">
    <source>
        <dbReference type="RuleBase" id="RU003792"/>
    </source>
</evidence>
<dbReference type="OMA" id="RKYSYHI"/>
<dbReference type="InterPro" id="IPR020103">
    <property type="entry name" value="PsdUridine_synth_cat_dom_sf"/>
</dbReference>
<comment type="similarity">
    <text evidence="1 4 7">Belongs to the tRNA pseudouridine synthase TruA family.</text>
</comment>
<name>A0A7C2CME4_DICTH</name>
<evidence type="ECO:0000256" key="5">
    <source>
        <dbReference type="PIRSR" id="PIRSR001430-1"/>
    </source>
</evidence>
<protein>
    <recommendedName>
        <fullName evidence="4">tRNA pseudouridine synthase A</fullName>
        <ecNumber evidence="4">5.4.99.12</ecNumber>
    </recommendedName>
    <alternativeName>
        <fullName evidence="4">tRNA pseudouridine(38-40) synthase</fullName>
    </alternativeName>
    <alternativeName>
        <fullName evidence="4">tRNA pseudouridylate synthase I</fullName>
    </alternativeName>
    <alternativeName>
        <fullName evidence="4">tRNA-uridine isomerase I</fullName>
    </alternativeName>
</protein>
<dbReference type="EC" id="5.4.99.12" evidence="4"/>
<dbReference type="FunFam" id="3.30.70.580:FF:000001">
    <property type="entry name" value="tRNA pseudouridine synthase A"/>
    <property type="match status" value="1"/>
</dbReference>
<dbReference type="InterPro" id="IPR020097">
    <property type="entry name" value="PsdUridine_synth_TruA_a/b_dom"/>
</dbReference>
<evidence type="ECO:0000313" key="9">
    <source>
        <dbReference type="EMBL" id="HGK23603.1"/>
    </source>
</evidence>
<dbReference type="AlphaFoldDB" id="A0A7C2CME4"/>
<evidence type="ECO:0000256" key="3">
    <source>
        <dbReference type="ARBA" id="ARBA00023235"/>
    </source>
</evidence>
<dbReference type="GO" id="GO:0160147">
    <property type="term" value="F:tRNA pseudouridine(38-40) synthase activity"/>
    <property type="evidence" value="ECO:0007669"/>
    <property type="project" value="UniProtKB-EC"/>
</dbReference>
<dbReference type="Gene3D" id="3.30.70.660">
    <property type="entry name" value="Pseudouridine synthase I, catalytic domain, C-terminal subdomain"/>
    <property type="match status" value="1"/>
</dbReference>
<comment type="catalytic activity">
    <reaction evidence="4 7">
        <text>uridine(38/39/40) in tRNA = pseudouridine(38/39/40) in tRNA</text>
        <dbReference type="Rhea" id="RHEA:22376"/>
        <dbReference type="Rhea" id="RHEA-COMP:10085"/>
        <dbReference type="Rhea" id="RHEA-COMP:10087"/>
        <dbReference type="ChEBI" id="CHEBI:65314"/>
        <dbReference type="ChEBI" id="CHEBI:65315"/>
        <dbReference type="EC" id="5.4.99.12"/>
    </reaction>
</comment>
<gene>
    <name evidence="4 9" type="primary">truA</name>
    <name evidence="9" type="ORF">ENU78_04020</name>
</gene>
<evidence type="ECO:0000256" key="1">
    <source>
        <dbReference type="ARBA" id="ARBA00009375"/>
    </source>
</evidence>
<dbReference type="SUPFAM" id="SSF55120">
    <property type="entry name" value="Pseudouridine synthase"/>
    <property type="match status" value="1"/>
</dbReference>
<dbReference type="EMBL" id="DTDV01000012">
    <property type="protein sequence ID" value="HGK23603.1"/>
    <property type="molecule type" value="Genomic_DNA"/>
</dbReference>
<dbReference type="InterPro" id="IPR020094">
    <property type="entry name" value="TruA/RsuA/RluB/E/F_N"/>
</dbReference>
<accession>A0A7C2CME4</accession>
<organism evidence="9">
    <name type="scientific">Dictyoglomus thermophilum</name>
    <dbReference type="NCBI Taxonomy" id="14"/>
    <lineage>
        <taxon>Bacteria</taxon>
        <taxon>Pseudomonadati</taxon>
        <taxon>Dictyoglomota</taxon>
        <taxon>Dictyoglomia</taxon>
        <taxon>Dictyoglomales</taxon>
        <taxon>Dictyoglomaceae</taxon>
        <taxon>Dictyoglomus</taxon>
    </lineage>
</organism>
<comment type="subunit">
    <text evidence="4">Homodimer.</text>
</comment>
<evidence type="ECO:0000259" key="8">
    <source>
        <dbReference type="Pfam" id="PF01416"/>
    </source>
</evidence>
<evidence type="ECO:0000256" key="2">
    <source>
        <dbReference type="ARBA" id="ARBA00022694"/>
    </source>
</evidence>
<feature type="active site" description="Nucleophile" evidence="4 5">
    <location>
        <position position="52"/>
    </location>
</feature>
<sequence length="245" mass="29115">MINWKVELSYIGKDFWGFQKQPGKRTVQGELEKVLKLLFDEDIKVIGAGRTDAGVHALGQVVNFKTKESKNFSCDKLYKVLNKLLPGDIKIKKVEIVDDNFHARYSAKRRWYIYVIYNNEEKNLFLRDYCWWINKPLDKDLLNLSANLFKGIHDFRNFCVIENYDNTNVEIYESFWYFKEDLLIYFVSAPFFLRKMVRFIVGSMVEVGLKKKELEDLEKYLKDRKEERFSSPAPASGLYLFKIDY</sequence>
<dbReference type="InterPro" id="IPR001406">
    <property type="entry name" value="PsdUridine_synth_TruA"/>
</dbReference>
<keyword evidence="2 4" id="KW-0819">tRNA processing</keyword>
<feature type="domain" description="Pseudouridine synthase I TruA alpha/beta" evidence="8">
    <location>
        <begin position="146"/>
        <end position="245"/>
    </location>
</feature>
<dbReference type="HAMAP" id="MF_00171">
    <property type="entry name" value="TruA"/>
    <property type="match status" value="1"/>
</dbReference>
<evidence type="ECO:0000256" key="6">
    <source>
        <dbReference type="PIRSR" id="PIRSR001430-2"/>
    </source>
</evidence>
<dbReference type="NCBIfam" id="TIGR00071">
    <property type="entry name" value="hisT_truA"/>
    <property type="match status" value="1"/>
</dbReference>
<evidence type="ECO:0000256" key="4">
    <source>
        <dbReference type="HAMAP-Rule" id="MF_00171"/>
    </source>
</evidence>
<dbReference type="PIRSF" id="PIRSF001430">
    <property type="entry name" value="tRNA_psdUrid_synth"/>
    <property type="match status" value="1"/>
</dbReference>
<comment type="function">
    <text evidence="4">Formation of pseudouridine at positions 38, 39 and 40 in the anticodon stem and loop of transfer RNAs.</text>
</comment>
<dbReference type="PANTHER" id="PTHR11142:SF0">
    <property type="entry name" value="TRNA PSEUDOURIDINE SYNTHASE-LIKE 1"/>
    <property type="match status" value="1"/>
</dbReference>
<dbReference type="GO" id="GO:0003723">
    <property type="term" value="F:RNA binding"/>
    <property type="evidence" value="ECO:0007669"/>
    <property type="project" value="InterPro"/>
</dbReference>
<comment type="caution">
    <text evidence="9">The sequence shown here is derived from an EMBL/GenBank/DDBJ whole genome shotgun (WGS) entry which is preliminary data.</text>
</comment>
<proteinExistence type="inferred from homology"/>
<dbReference type="CDD" id="cd02570">
    <property type="entry name" value="PseudoU_synth_EcTruA"/>
    <property type="match status" value="1"/>
</dbReference>
<dbReference type="Pfam" id="PF01416">
    <property type="entry name" value="PseudoU_synth_1"/>
    <property type="match status" value="2"/>
</dbReference>
<dbReference type="PANTHER" id="PTHR11142">
    <property type="entry name" value="PSEUDOURIDYLATE SYNTHASE"/>
    <property type="match status" value="1"/>
</dbReference>
<dbReference type="InterPro" id="IPR020095">
    <property type="entry name" value="PsdUridine_synth_TruA_C"/>
</dbReference>
<feature type="binding site" evidence="4 6">
    <location>
        <position position="112"/>
    </location>
    <ligand>
        <name>substrate</name>
    </ligand>
</feature>
<dbReference type="GO" id="GO:0031119">
    <property type="term" value="P:tRNA pseudouridine synthesis"/>
    <property type="evidence" value="ECO:0007669"/>
    <property type="project" value="UniProtKB-UniRule"/>
</dbReference>
<dbReference type="Gene3D" id="3.30.70.580">
    <property type="entry name" value="Pseudouridine synthase I, catalytic domain, N-terminal subdomain"/>
    <property type="match status" value="1"/>
</dbReference>